<dbReference type="InterPro" id="IPR050487">
    <property type="entry name" value="FtsQ_DivIB"/>
</dbReference>
<gene>
    <name evidence="8" type="primary">divIB</name>
    <name evidence="11" type="ORF">GLW00_08435</name>
</gene>
<comment type="caution">
    <text evidence="11">The sequence shown here is derived from an EMBL/GenBank/DDBJ whole genome shotgun (WGS) entry which is preliminary data.</text>
</comment>
<dbReference type="InterPro" id="IPR005548">
    <property type="entry name" value="Cell_div_FtsQ/DivIB_C"/>
</dbReference>
<protein>
    <recommendedName>
        <fullName evidence="8">Cell division protein DivIB</fullName>
    </recommendedName>
</protein>
<dbReference type="GO" id="GO:0043093">
    <property type="term" value="P:FtsZ-dependent cytokinesis"/>
    <property type="evidence" value="ECO:0007669"/>
    <property type="project" value="UniProtKB-UniRule"/>
</dbReference>
<keyword evidence="6 8" id="KW-0472">Membrane</keyword>
<comment type="function">
    <text evidence="8">Cell division protein that may be involved in stabilizing or promoting the assembly of the division complex.</text>
</comment>
<feature type="compositionally biased region" description="Acidic residues" evidence="9">
    <location>
        <begin position="247"/>
        <end position="271"/>
    </location>
</feature>
<dbReference type="Pfam" id="PF08478">
    <property type="entry name" value="POTRA_1"/>
    <property type="match status" value="1"/>
</dbReference>
<dbReference type="InterPro" id="IPR026580">
    <property type="entry name" value="DivIB"/>
</dbReference>
<feature type="transmembrane region" description="Helical" evidence="8">
    <location>
        <begin position="28"/>
        <end position="45"/>
    </location>
</feature>
<dbReference type="Gene3D" id="3.40.50.10960">
    <property type="match status" value="1"/>
</dbReference>
<comment type="subcellular location">
    <subcellularLocation>
        <location evidence="8">Cell membrane</location>
        <topology evidence="8">Single-pass type II membrane protein</topology>
    </subcellularLocation>
    <subcellularLocation>
        <location evidence="1">Membrane</location>
    </subcellularLocation>
    <text evidence="8">Localizes to the division septum.</text>
</comment>
<dbReference type="Pfam" id="PF03799">
    <property type="entry name" value="FtsQ_DivIB_C"/>
    <property type="match status" value="1"/>
</dbReference>
<dbReference type="PROSITE" id="PS51779">
    <property type="entry name" value="POTRA"/>
    <property type="match status" value="1"/>
</dbReference>
<keyword evidence="2 8" id="KW-1003">Cell membrane</keyword>
<dbReference type="PANTHER" id="PTHR37820">
    <property type="entry name" value="CELL DIVISION PROTEIN DIVIB"/>
    <property type="match status" value="1"/>
</dbReference>
<keyword evidence="5 8" id="KW-1133">Transmembrane helix</keyword>
<dbReference type="HAMAP" id="MF_00912">
    <property type="entry name" value="DivIB"/>
    <property type="match status" value="1"/>
</dbReference>
<feature type="domain" description="POTRA" evidence="10">
    <location>
        <begin position="50"/>
        <end position="120"/>
    </location>
</feature>
<keyword evidence="3 8" id="KW-0132">Cell division</keyword>
<comment type="similarity">
    <text evidence="8">Belongs to the FtsQ/DivIB family. DivIB subfamily.</text>
</comment>
<dbReference type="GO" id="GO:0032153">
    <property type="term" value="C:cell division site"/>
    <property type="evidence" value="ECO:0007669"/>
    <property type="project" value="UniProtKB-UniRule"/>
</dbReference>
<dbReference type="OrthoDB" id="1819027at2"/>
<evidence type="ECO:0000313" key="11">
    <source>
        <dbReference type="EMBL" id="MYL70876.1"/>
    </source>
</evidence>
<evidence type="ECO:0000256" key="6">
    <source>
        <dbReference type="ARBA" id="ARBA00023136"/>
    </source>
</evidence>
<evidence type="ECO:0000313" key="12">
    <source>
        <dbReference type="Proteomes" id="UP000450457"/>
    </source>
</evidence>
<evidence type="ECO:0000256" key="8">
    <source>
        <dbReference type="HAMAP-Rule" id="MF_00912"/>
    </source>
</evidence>
<dbReference type="GO" id="GO:0005886">
    <property type="term" value="C:plasma membrane"/>
    <property type="evidence" value="ECO:0007669"/>
    <property type="project" value="UniProtKB-SubCell"/>
</dbReference>
<evidence type="ECO:0000259" key="10">
    <source>
        <dbReference type="PROSITE" id="PS51779"/>
    </source>
</evidence>
<organism evidence="11 12">
    <name type="scientific">Halobacillus litoralis</name>
    <dbReference type="NCBI Taxonomy" id="45668"/>
    <lineage>
        <taxon>Bacteria</taxon>
        <taxon>Bacillati</taxon>
        <taxon>Bacillota</taxon>
        <taxon>Bacilli</taxon>
        <taxon>Bacillales</taxon>
        <taxon>Bacillaceae</taxon>
        <taxon>Halobacillus</taxon>
    </lineage>
</organism>
<dbReference type="AlphaFoldDB" id="A0A845FB50"/>
<evidence type="ECO:0000256" key="7">
    <source>
        <dbReference type="ARBA" id="ARBA00023306"/>
    </source>
</evidence>
<sequence length="271" mass="30913">MEERKVVSIEDRIPKLKQTRRKKANRRLILYLTILFLLIATVIYLQSPLSNVRHIVVEGEYHVSEEEIIELAGVTTSTNYWRVDEEEMKQQIEAHQEITFASIDRSFPNNVLIEVKEAERIGYIKQDGSYHAILEDGSRLEGQTALPGGDAPILAGFNKETYLKEISQELKELPSSVSSLISEIHWDPRDGNPYQILLYMNDGYQVQASIRSFSEKMPAYPSIVAQLDEGAEGIIHIDVGAYFEEYPQSEEEEAQSESDAVEEEENTDEET</sequence>
<dbReference type="InterPro" id="IPR013685">
    <property type="entry name" value="POTRA_FtsQ_type"/>
</dbReference>
<dbReference type="RefSeq" id="WP_160913045.1">
    <property type="nucleotide sequence ID" value="NZ_WMFA01000002.1"/>
</dbReference>
<evidence type="ECO:0000256" key="4">
    <source>
        <dbReference type="ARBA" id="ARBA00022692"/>
    </source>
</evidence>
<evidence type="ECO:0000256" key="1">
    <source>
        <dbReference type="ARBA" id="ARBA00004370"/>
    </source>
</evidence>
<evidence type="ECO:0000256" key="9">
    <source>
        <dbReference type="SAM" id="MobiDB-lite"/>
    </source>
</evidence>
<proteinExistence type="inferred from homology"/>
<accession>A0A845FB50</accession>
<evidence type="ECO:0000256" key="3">
    <source>
        <dbReference type="ARBA" id="ARBA00022618"/>
    </source>
</evidence>
<dbReference type="Proteomes" id="UP000450457">
    <property type="component" value="Unassembled WGS sequence"/>
</dbReference>
<feature type="region of interest" description="Disordered" evidence="9">
    <location>
        <begin position="245"/>
        <end position="271"/>
    </location>
</feature>
<dbReference type="GeneID" id="78007017"/>
<keyword evidence="7 8" id="KW-0131">Cell cycle</keyword>
<evidence type="ECO:0000256" key="2">
    <source>
        <dbReference type="ARBA" id="ARBA00022475"/>
    </source>
</evidence>
<keyword evidence="4 8" id="KW-0812">Transmembrane</keyword>
<name>A0A845FB50_9BACI</name>
<dbReference type="Gene3D" id="3.10.20.310">
    <property type="entry name" value="membrane protein fhac"/>
    <property type="match status" value="1"/>
</dbReference>
<reference evidence="11 12" key="1">
    <citation type="submission" date="2019-11" db="EMBL/GenBank/DDBJ databases">
        <title>Genome sequences of 17 halophilic strains isolated from different environments.</title>
        <authorList>
            <person name="Furrow R.E."/>
        </authorList>
    </citation>
    <scope>NUCLEOTIDE SEQUENCE [LARGE SCALE GENOMIC DNA]</scope>
    <source>
        <strain evidence="11 12">SL-4</strain>
    </source>
</reference>
<evidence type="ECO:0000256" key="5">
    <source>
        <dbReference type="ARBA" id="ARBA00022989"/>
    </source>
</evidence>
<dbReference type="PANTHER" id="PTHR37820:SF1">
    <property type="entry name" value="CELL DIVISION PROTEIN FTSQ"/>
    <property type="match status" value="1"/>
</dbReference>
<dbReference type="EMBL" id="WMFA01000002">
    <property type="protein sequence ID" value="MYL70876.1"/>
    <property type="molecule type" value="Genomic_DNA"/>
</dbReference>
<dbReference type="InterPro" id="IPR034746">
    <property type="entry name" value="POTRA"/>
</dbReference>